<dbReference type="SUPFAM" id="SSF103473">
    <property type="entry name" value="MFS general substrate transporter"/>
    <property type="match status" value="1"/>
</dbReference>
<evidence type="ECO:0000259" key="5">
    <source>
        <dbReference type="PROSITE" id="PS50850"/>
    </source>
</evidence>
<dbReference type="PANTHER" id="PTHR43129">
    <property type="entry name" value="FOSMIDOMYCIN RESISTANCE PROTEIN"/>
    <property type="match status" value="1"/>
</dbReference>
<dbReference type="Gene3D" id="1.20.1250.20">
    <property type="entry name" value="MFS general substrate transporter like domains"/>
    <property type="match status" value="1"/>
</dbReference>
<feature type="transmembrane region" description="Helical" evidence="4">
    <location>
        <begin position="134"/>
        <end position="152"/>
    </location>
</feature>
<name>A0ABT3NXI7_9PROT</name>
<feature type="transmembrane region" description="Helical" evidence="4">
    <location>
        <begin position="248"/>
        <end position="266"/>
    </location>
</feature>
<dbReference type="InterPro" id="IPR020846">
    <property type="entry name" value="MFS_dom"/>
</dbReference>
<feature type="transmembrane region" description="Helical" evidence="4">
    <location>
        <begin position="297"/>
        <end position="317"/>
    </location>
</feature>
<gene>
    <name evidence="6" type="ORF">OF850_14460</name>
</gene>
<feature type="transmembrane region" description="Helical" evidence="4">
    <location>
        <begin position="203"/>
        <end position="228"/>
    </location>
</feature>
<dbReference type="Proteomes" id="UP001526430">
    <property type="component" value="Unassembled WGS sequence"/>
</dbReference>
<evidence type="ECO:0000313" key="6">
    <source>
        <dbReference type="EMBL" id="MCW8086836.1"/>
    </source>
</evidence>
<evidence type="ECO:0000313" key="7">
    <source>
        <dbReference type="Proteomes" id="UP001526430"/>
    </source>
</evidence>
<dbReference type="PROSITE" id="PS50850">
    <property type="entry name" value="MFS"/>
    <property type="match status" value="1"/>
</dbReference>
<evidence type="ECO:0000256" key="4">
    <source>
        <dbReference type="SAM" id="Phobius"/>
    </source>
</evidence>
<keyword evidence="1 4" id="KW-0812">Transmembrane</keyword>
<comment type="caution">
    <text evidence="6">The sequence shown here is derived from an EMBL/GenBank/DDBJ whole genome shotgun (WGS) entry which is preliminary data.</text>
</comment>
<accession>A0ABT3NXI7</accession>
<dbReference type="Pfam" id="PF07690">
    <property type="entry name" value="MFS_1"/>
    <property type="match status" value="1"/>
</dbReference>
<proteinExistence type="predicted"/>
<keyword evidence="2 4" id="KW-1133">Transmembrane helix</keyword>
<sequence>MSFAPEERRVLTSVSGAHFVSHVHILALPPLFPLLRESFDVGFVELGLALTLFNVVSAVTQAPMGFWVDRFGPRRALVGGLLLGGIAFVLAGIMGSYAGLLVAAVLAGLANSVYHPADYAILGSSMNEAHVGRAFSLHTFAGYLGSAMAPAFMLGAAWLFGAGGALVAVGLLGPLFALPLLRDAAGERIRPRAVHAGGVKPRILSPTVIAMTGFFVMIALSSGAVQGFAVSAWNQAHGLSLVSGNMALTAWLAMSAAGVLAGGWVADRTRRHGLVAAGGFGTAGALILLAGLVPMGIVPLLLVMGLSGFLSGIIMPSRDMLVRAAAPPGQAGAVFGVVSTGFNIGGVAGPPAWGWMLDNGRPLSVFTAATACMGIAVAMALWQERGRQRRALAAAE</sequence>
<keyword evidence="3 4" id="KW-0472">Membrane</keyword>
<feature type="transmembrane region" description="Helical" evidence="4">
    <location>
        <begin position="41"/>
        <end position="64"/>
    </location>
</feature>
<feature type="domain" description="Major facilitator superfamily (MFS) profile" evidence="5">
    <location>
        <begin position="10"/>
        <end position="386"/>
    </location>
</feature>
<protein>
    <submittedName>
        <fullName evidence="6">MFS transporter</fullName>
    </submittedName>
</protein>
<evidence type="ECO:0000256" key="3">
    <source>
        <dbReference type="ARBA" id="ARBA00023136"/>
    </source>
</evidence>
<evidence type="ECO:0000256" key="2">
    <source>
        <dbReference type="ARBA" id="ARBA00022989"/>
    </source>
</evidence>
<feature type="transmembrane region" description="Helical" evidence="4">
    <location>
        <begin position="273"/>
        <end position="291"/>
    </location>
</feature>
<feature type="transmembrane region" description="Helical" evidence="4">
    <location>
        <begin position="76"/>
        <end position="94"/>
    </location>
</feature>
<reference evidence="6 7" key="1">
    <citation type="submission" date="2022-10" db="EMBL/GenBank/DDBJ databases">
        <title>Roseococcus glaciei nov., sp. nov., isolated from glacier.</title>
        <authorList>
            <person name="Liu Q."/>
            <person name="Xin Y.-H."/>
        </authorList>
    </citation>
    <scope>NUCLEOTIDE SEQUENCE [LARGE SCALE GENOMIC DNA]</scope>
    <source>
        <strain evidence="6 7">MDT2-1-1</strain>
    </source>
</reference>
<feature type="transmembrane region" description="Helical" evidence="4">
    <location>
        <begin position="363"/>
        <end position="382"/>
    </location>
</feature>
<dbReference type="EMBL" id="JAPFQI010000011">
    <property type="protein sequence ID" value="MCW8086836.1"/>
    <property type="molecule type" value="Genomic_DNA"/>
</dbReference>
<feature type="transmembrane region" description="Helical" evidence="4">
    <location>
        <begin position="329"/>
        <end position="348"/>
    </location>
</feature>
<dbReference type="InterPro" id="IPR036259">
    <property type="entry name" value="MFS_trans_sf"/>
</dbReference>
<dbReference type="RefSeq" id="WP_301590962.1">
    <property type="nucleotide sequence ID" value="NZ_JAPFQI010000011.1"/>
</dbReference>
<keyword evidence="7" id="KW-1185">Reference proteome</keyword>
<feature type="transmembrane region" description="Helical" evidence="4">
    <location>
        <begin position="158"/>
        <end position="182"/>
    </location>
</feature>
<dbReference type="PANTHER" id="PTHR43129:SF1">
    <property type="entry name" value="FOSMIDOMYCIN RESISTANCE PROTEIN"/>
    <property type="match status" value="1"/>
</dbReference>
<dbReference type="InterPro" id="IPR011701">
    <property type="entry name" value="MFS"/>
</dbReference>
<evidence type="ECO:0000256" key="1">
    <source>
        <dbReference type="ARBA" id="ARBA00022692"/>
    </source>
</evidence>
<organism evidence="6 7">
    <name type="scientific">Sabulicella glaciei</name>
    <dbReference type="NCBI Taxonomy" id="2984948"/>
    <lineage>
        <taxon>Bacteria</taxon>
        <taxon>Pseudomonadati</taxon>
        <taxon>Pseudomonadota</taxon>
        <taxon>Alphaproteobacteria</taxon>
        <taxon>Acetobacterales</taxon>
        <taxon>Acetobacteraceae</taxon>
        <taxon>Sabulicella</taxon>
    </lineage>
</organism>